<feature type="compositionally biased region" description="Basic and acidic residues" evidence="3">
    <location>
        <begin position="395"/>
        <end position="405"/>
    </location>
</feature>
<feature type="compositionally biased region" description="Basic and acidic residues" evidence="3">
    <location>
        <begin position="561"/>
        <end position="570"/>
    </location>
</feature>
<dbReference type="PANTHER" id="PTHR22115">
    <property type="entry name" value="C3ORF6 PROTEIN-RELATED"/>
    <property type="match status" value="1"/>
</dbReference>
<dbReference type="InterPro" id="IPR039303">
    <property type="entry name" value="CCDC50"/>
</dbReference>
<feature type="region of interest" description="Disordered" evidence="3">
    <location>
        <begin position="512"/>
        <end position="571"/>
    </location>
</feature>
<feature type="region of interest" description="Disordered" evidence="3">
    <location>
        <begin position="362"/>
        <end position="405"/>
    </location>
</feature>
<evidence type="ECO:0000313" key="5">
    <source>
        <dbReference type="Ensembl" id="ENSLLEP00000032730.1"/>
    </source>
</evidence>
<evidence type="ECO:0000256" key="2">
    <source>
        <dbReference type="SAM" id="Coils"/>
    </source>
</evidence>
<keyword evidence="1 2" id="KW-0175">Coiled coil</keyword>
<feature type="domain" description="Coiled-coil" evidence="4">
    <location>
        <begin position="68"/>
        <end position="181"/>
    </location>
</feature>
<evidence type="ECO:0000256" key="3">
    <source>
        <dbReference type="SAM" id="MobiDB-lite"/>
    </source>
</evidence>
<feature type="coiled-coil region" evidence="2">
    <location>
        <begin position="126"/>
        <end position="176"/>
    </location>
</feature>
<name>A0A8C5Q599_9ANUR</name>
<feature type="compositionally biased region" description="Basic and acidic residues" evidence="3">
    <location>
        <begin position="274"/>
        <end position="287"/>
    </location>
</feature>
<dbReference type="PANTHER" id="PTHR22115:SF5">
    <property type="entry name" value="COILED-COIL DOMAIN-CONTAINING PROTEIN 50-LIKE ISOFORM X1"/>
    <property type="match status" value="1"/>
</dbReference>
<sequence>MGSVIPAGLRLSLSLHCSRSAVCVCAIQRERERGGRGNVVRPQRDLREASCAASAGPTATSKSGDPYTVCRDFAVLEDGALAHCLQEQEIEQHYASNIRKNKLVQKDIRIAKKLQDEEDLQCKVFSLEKQKQIEELDSEYARAIQEELQRKALECLQREEEDKEIAKRLQQLEEEELHRNKQDWSKGEHGDLQHQPQYLNPLENEEEEDYLFRSDSKKIVNAPEYRRTQWSSEREHSLKHSEDQLVRMNSAHKASANRVSFGQIQYESISSKNGKADVRNESSRRELVQVPYRHARNSVDGSPSNPSCSEVKPSHDREMSQNEDKVRVPRERHCKHYPEKCRRSSSDSDDCTDQCVRDKRSRHSQWHQSRDHHHHHHHRRHRASNNPPRMQSHNLRSDEETKPSFEIDPLDWKMAELQVRNSDQLIQDEELARQLQEEEEKRIAKLKHRENPEDFRAAQVAQDEEIAKYIQQQELKAHRRSEDLEFRESDDDGSVCSFSERRNLGIKNEVPSCNQGRLDSEGLATPTECRTPERTDLSTAEGTIEQTRLRSPRNIAEELDPTFKSKKDSSSDVFTVYSQELPVPGQTPALPVDGFYELMDDGAEPVFIPPTKRQSEKLGRSKPKDKKEGCKQQ</sequence>
<dbReference type="Ensembl" id="ENSLLET00000033992.1">
    <property type="protein sequence ID" value="ENSLLEP00000032730.1"/>
    <property type="gene ID" value="ENSLLEG00000020583.1"/>
</dbReference>
<feature type="compositionally biased region" description="Basic and acidic residues" evidence="3">
    <location>
        <begin position="312"/>
        <end position="331"/>
    </location>
</feature>
<accession>A0A8C5Q599</accession>
<reference evidence="5" key="1">
    <citation type="submission" date="2025-08" db="UniProtKB">
        <authorList>
            <consortium name="Ensembl"/>
        </authorList>
    </citation>
    <scope>IDENTIFICATION</scope>
</reference>
<organism evidence="5 6">
    <name type="scientific">Leptobrachium leishanense</name>
    <name type="common">Leishan spiny toad</name>
    <dbReference type="NCBI Taxonomy" id="445787"/>
    <lineage>
        <taxon>Eukaryota</taxon>
        <taxon>Metazoa</taxon>
        <taxon>Chordata</taxon>
        <taxon>Craniata</taxon>
        <taxon>Vertebrata</taxon>
        <taxon>Euteleostomi</taxon>
        <taxon>Amphibia</taxon>
        <taxon>Batrachia</taxon>
        <taxon>Anura</taxon>
        <taxon>Pelobatoidea</taxon>
        <taxon>Megophryidae</taxon>
        <taxon>Leptobrachium</taxon>
    </lineage>
</organism>
<keyword evidence="6" id="KW-1185">Reference proteome</keyword>
<feature type="compositionally biased region" description="Polar residues" evidence="3">
    <location>
        <begin position="299"/>
        <end position="308"/>
    </location>
</feature>
<dbReference type="Pfam" id="PF15295">
    <property type="entry name" value="CCDC50_N"/>
    <property type="match status" value="1"/>
</dbReference>
<feature type="region of interest" description="Disordered" evidence="3">
    <location>
        <begin position="270"/>
        <end position="331"/>
    </location>
</feature>
<reference evidence="5" key="2">
    <citation type="submission" date="2025-09" db="UniProtKB">
        <authorList>
            <consortium name="Ensembl"/>
        </authorList>
    </citation>
    <scope>IDENTIFICATION</scope>
</reference>
<evidence type="ECO:0000259" key="4">
    <source>
        <dbReference type="Pfam" id="PF15295"/>
    </source>
</evidence>
<dbReference type="GeneTree" id="ENSGT00390000011058"/>
<dbReference type="OrthoDB" id="9994767at2759"/>
<feature type="region of interest" description="Disordered" evidence="3">
    <location>
        <begin position="601"/>
        <end position="633"/>
    </location>
</feature>
<feature type="compositionally biased region" description="Polar residues" evidence="3">
    <location>
        <begin position="537"/>
        <end position="546"/>
    </location>
</feature>
<dbReference type="AlphaFoldDB" id="A0A8C5Q599"/>
<feature type="compositionally biased region" description="Polar residues" evidence="3">
    <location>
        <begin position="384"/>
        <end position="394"/>
    </location>
</feature>
<dbReference type="InterPro" id="IPR029311">
    <property type="entry name" value="CCDC50_N"/>
</dbReference>
<protein>
    <recommendedName>
        <fullName evidence="4">Coiled-coil domain-containing protein</fullName>
    </recommendedName>
</protein>
<dbReference type="Proteomes" id="UP000694569">
    <property type="component" value="Unplaced"/>
</dbReference>
<evidence type="ECO:0000313" key="6">
    <source>
        <dbReference type="Proteomes" id="UP000694569"/>
    </source>
</evidence>
<evidence type="ECO:0000256" key="1">
    <source>
        <dbReference type="ARBA" id="ARBA00023054"/>
    </source>
</evidence>
<proteinExistence type="predicted"/>
<feature type="compositionally biased region" description="Basic residues" evidence="3">
    <location>
        <begin position="362"/>
        <end position="383"/>
    </location>
</feature>